<name>A0A6G1HGG0_9PEZI</name>
<reference evidence="2" key="1">
    <citation type="journal article" date="2020" name="Stud. Mycol.">
        <title>101 Dothideomycetes genomes: a test case for predicting lifestyles and emergence of pathogens.</title>
        <authorList>
            <person name="Haridas S."/>
            <person name="Albert R."/>
            <person name="Binder M."/>
            <person name="Bloem J."/>
            <person name="Labutti K."/>
            <person name="Salamov A."/>
            <person name="Andreopoulos B."/>
            <person name="Baker S."/>
            <person name="Barry K."/>
            <person name="Bills G."/>
            <person name="Bluhm B."/>
            <person name="Cannon C."/>
            <person name="Castanera R."/>
            <person name="Culley D."/>
            <person name="Daum C."/>
            <person name="Ezra D."/>
            <person name="Gonzalez J."/>
            <person name="Henrissat B."/>
            <person name="Kuo A."/>
            <person name="Liang C."/>
            <person name="Lipzen A."/>
            <person name="Lutzoni F."/>
            <person name="Magnuson J."/>
            <person name="Mondo S."/>
            <person name="Nolan M."/>
            <person name="Ohm R."/>
            <person name="Pangilinan J."/>
            <person name="Park H.-J."/>
            <person name="Ramirez L."/>
            <person name="Alfaro M."/>
            <person name="Sun H."/>
            <person name="Tritt A."/>
            <person name="Yoshinaga Y."/>
            <person name="Zwiers L.-H."/>
            <person name="Turgeon B."/>
            <person name="Goodwin S."/>
            <person name="Spatafora J."/>
            <person name="Crous P."/>
            <person name="Grigoriev I."/>
        </authorList>
    </citation>
    <scope>NUCLEOTIDE SEQUENCE</scope>
    <source>
        <strain evidence="2">CBS 113979</strain>
    </source>
</reference>
<evidence type="ECO:0000313" key="2">
    <source>
        <dbReference type="EMBL" id="KAF1992263.1"/>
    </source>
</evidence>
<dbReference type="EMBL" id="ML977137">
    <property type="protein sequence ID" value="KAF1992263.1"/>
    <property type="molecule type" value="Genomic_DNA"/>
</dbReference>
<protein>
    <recommendedName>
        <fullName evidence="1">CHAT domain-containing protein</fullName>
    </recommendedName>
</protein>
<accession>A0A6G1HGG0</accession>
<keyword evidence="3" id="KW-1185">Reference proteome</keyword>
<evidence type="ECO:0000259" key="1">
    <source>
        <dbReference type="Pfam" id="PF12770"/>
    </source>
</evidence>
<sequence length="351" mass="39349">MASHEVIGAGILGNMHYNDASDRWAIVLGQWLQTLAQQLESTQASNDQSVDWYTCKFIYTILGNNNINFDIYGAAVANFDQRSDIVADVLNEVHQTKGSTSAVLLLIGQWTYTTNWMQDDQQHVRDFQQRIESLAPELEIAAEPLGNALMTVACDAKSISRELTRLSRPLKVLIMSASPLDQGRLRISDERRELEEAIRLTRFKDKLIISKVPNCRVRDISRNLDYHHPNILHFSGHGSQTDILFLDDQDNAVPVHKTALASLLSQQQSLKLVILNSCYSMGHAQAIAEAVGCAIVVGGAIDDESSINFSREFYRALGCGQTIEEAFKWARAAVEFFSPLDVWLLNRQAWN</sequence>
<evidence type="ECO:0000313" key="3">
    <source>
        <dbReference type="Proteomes" id="UP000800041"/>
    </source>
</evidence>
<feature type="domain" description="CHAT" evidence="1">
    <location>
        <begin position="174"/>
        <end position="332"/>
    </location>
</feature>
<dbReference type="AlphaFoldDB" id="A0A6G1HGG0"/>
<dbReference type="Pfam" id="PF12770">
    <property type="entry name" value="CHAT"/>
    <property type="match status" value="1"/>
</dbReference>
<organism evidence="2 3">
    <name type="scientific">Aulographum hederae CBS 113979</name>
    <dbReference type="NCBI Taxonomy" id="1176131"/>
    <lineage>
        <taxon>Eukaryota</taxon>
        <taxon>Fungi</taxon>
        <taxon>Dikarya</taxon>
        <taxon>Ascomycota</taxon>
        <taxon>Pezizomycotina</taxon>
        <taxon>Dothideomycetes</taxon>
        <taxon>Pleosporomycetidae</taxon>
        <taxon>Aulographales</taxon>
        <taxon>Aulographaceae</taxon>
    </lineage>
</organism>
<dbReference type="OrthoDB" id="192148at2759"/>
<proteinExistence type="predicted"/>
<gene>
    <name evidence="2" type="ORF">K402DRAFT_458697</name>
</gene>
<dbReference type="Proteomes" id="UP000800041">
    <property type="component" value="Unassembled WGS sequence"/>
</dbReference>
<dbReference type="InterPro" id="IPR024983">
    <property type="entry name" value="CHAT_dom"/>
</dbReference>